<keyword evidence="4" id="KW-1185">Reference proteome</keyword>
<dbReference type="AlphaFoldDB" id="A0A0U4BR95"/>
<dbReference type="STRING" id="1411621.AUC43_13060"/>
<dbReference type="InterPro" id="IPR007168">
    <property type="entry name" value="Phageshock_PspC_N"/>
</dbReference>
<sequence>MNRFTNYLETQSFGLCSALAQRWGFSTRSVRLSFVYASFFTFGSPIVLYFAGAFWMNVRRAMRQQRSTVWDL</sequence>
<evidence type="ECO:0000256" key="1">
    <source>
        <dbReference type="SAM" id="Phobius"/>
    </source>
</evidence>
<dbReference type="RefSeq" id="WP_068194309.1">
    <property type="nucleotide sequence ID" value="NZ_CP013909.1"/>
</dbReference>
<keyword evidence="1" id="KW-1133">Transmembrane helix</keyword>
<evidence type="ECO:0000313" key="3">
    <source>
        <dbReference type="EMBL" id="ALW85943.1"/>
    </source>
</evidence>
<keyword evidence="1" id="KW-0472">Membrane</keyword>
<organism evidence="3 4">
    <name type="scientific">Hymenobacter sedentarius</name>
    <dbReference type="NCBI Taxonomy" id="1411621"/>
    <lineage>
        <taxon>Bacteria</taxon>
        <taxon>Pseudomonadati</taxon>
        <taxon>Bacteroidota</taxon>
        <taxon>Cytophagia</taxon>
        <taxon>Cytophagales</taxon>
        <taxon>Hymenobacteraceae</taxon>
        <taxon>Hymenobacter</taxon>
    </lineage>
</organism>
<dbReference type="Pfam" id="PF04024">
    <property type="entry name" value="PspC"/>
    <property type="match status" value="1"/>
</dbReference>
<feature type="transmembrane region" description="Helical" evidence="1">
    <location>
        <begin position="34"/>
        <end position="56"/>
    </location>
</feature>
<gene>
    <name evidence="3" type="ORF">AUC43_13060</name>
</gene>
<proteinExistence type="predicted"/>
<dbReference type="KEGG" id="hyg:AUC43_13060"/>
<reference evidence="3 4" key="1">
    <citation type="submission" date="2015-12" db="EMBL/GenBank/DDBJ databases">
        <authorList>
            <person name="Shamseldin A."/>
            <person name="Moawad H."/>
            <person name="Abd El-Rahim W.M."/>
            <person name="Sadowsky M.J."/>
        </authorList>
    </citation>
    <scope>NUCLEOTIDE SEQUENCE [LARGE SCALE GENOMIC DNA]</scope>
    <source>
        <strain evidence="3 4">DG5B</strain>
    </source>
</reference>
<accession>A0A0U4BR95</accession>
<keyword evidence="1" id="KW-0812">Transmembrane</keyword>
<dbReference type="Proteomes" id="UP000059542">
    <property type="component" value="Chromosome"/>
</dbReference>
<name>A0A0U4BR95_9BACT</name>
<feature type="domain" description="Phage shock protein PspC N-terminal" evidence="2">
    <location>
        <begin position="14"/>
        <end position="56"/>
    </location>
</feature>
<dbReference type="EMBL" id="CP013909">
    <property type="protein sequence ID" value="ALW85943.1"/>
    <property type="molecule type" value="Genomic_DNA"/>
</dbReference>
<evidence type="ECO:0000313" key="4">
    <source>
        <dbReference type="Proteomes" id="UP000059542"/>
    </source>
</evidence>
<evidence type="ECO:0000259" key="2">
    <source>
        <dbReference type="Pfam" id="PF04024"/>
    </source>
</evidence>
<protein>
    <submittedName>
        <fullName evidence="3">PspC family transcriptional regulator</fullName>
    </submittedName>
</protein>
<dbReference type="OrthoDB" id="674853at2"/>